<feature type="domain" description="EF-hand" evidence="4">
    <location>
        <begin position="269"/>
        <end position="304"/>
    </location>
</feature>
<feature type="domain" description="EF-hand" evidence="4">
    <location>
        <begin position="118"/>
        <end position="153"/>
    </location>
</feature>
<name>A0A7S4K0W3_9EUKA</name>
<feature type="domain" description="EF-hand" evidence="4">
    <location>
        <begin position="233"/>
        <end position="268"/>
    </location>
</feature>
<dbReference type="PANTHER" id="PTHR46311:SF5">
    <property type="entry name" value="EF-HAND DOMAIN-CONTAINING PROTEIN"/>
    <property type="match status" value="1"/>
</dbReference>
<dbReference type="GO" id="GO:0005509">
    <property type="term" value="F:calcium ion binding"/>
    <property type="evidence" value="ECO:0007669"/>
    <property type="project" value="InterPro"/>
</dbReference>
<feature type="domain" description="EF-hand" evidence="4">
    <location>
        <begin position="82"/>
        <end position="117"/>
    </location>
</feature>
<dbReference type="PROSITE" id="PS00018">
    <property type="entry name" value="EF_HAND_1"/>
    <property type="match status" value="2"/>
</dbReference>
<evidence type="ECO:0000256" key="2">
    <source>
        <dbReference type="ARBA" id="ARBA00022837"/>
    </source>
</evidence>
<evidence type="ECO:0000256" key="3">
    <source>
        <dbReference type="SAM" id="MobiDB-lite"/>
    </source>
</evidence>
<evidence type="ECO:0000313" key="5">
    <source>
        <dbReference type="EMBL" id="CAE2280516.1"/>
    </source>
</evidence>
<sequence length="306" mass="34631">MRARTHAKKQQPTMVHHCRQQSLPPLRMTLSEPHPNRRHLAPPTPAARSAPPSAMPTKPPRLARRSSSVGRIVTKLIGQVEMRYRNLREAFRALDEDGSGGLTREELQRALFLWRVQATGRHIDDIMADFDHDGNSEISYAEWCEGLKPFTVQAQPIFGLADRHVTNGHRVLPDRGGRVLLNDNLRPFHQQFAAPGRGARPDYELIELPRSSGPASPDVLHDHTNQLSNRIHDKFKKLKDAFRSFDENKDGKLSKQELMTAVRCFNLPIPREHVLQIAQLCDADADGLIDYNEFAAVLKRKDALGH</sequence>
<dbReference type="CDD" id="cd00051">
    <property type="entry name" value="EFh"/>
    <property type="match status" value="2"/>
</dbReference>
<evidence type="ECO:0000256" key="1">
    <source>
        <dbReference type="ARBA" id="ARBA00022737"/>
    </source>
</evidence>
<dbReference type="InterPro" id="IPR051111">
    <property type="entry name" value="Ca-binding_regulatory"/>
</dbReference>
<keyword evidence="2" id="KW-0106">Calcium</keyword>
<dbReference type="SUPFAM" id="SSF47473">
    <property type="entry name" value="EF-hand"/>
    <property type="match status" value="1"/>
</dbReference>
<accession>A0A7S4K0W3</accession>
<dbReference type="InterPro" id="IPR002048">
    <property type="entry name" value="EF_hand_dom"/>
</dbReference>
<dbReference type="PROSITE" id="PS50222">
    <property type="entry name" value="EF_HAND_2"/>
    <property type="match status" value="4"/>
</dbReference>
<dbReference type="Gene3D" id="1.10.238.10">
    <property type="entry name" value="EF-hand"/>
    <property type="match status" value="2"/>
</dbReference>
<feature type="region of interest" description="Disordered" evidence="3">
    <location>
        <begin position="1"/>
        <end position="67"/>
    </location>
</feature>
<dbReference type="PANTHER" id="PTHR46311">
    <property type="entry name" value="CALCIUM-BINDING PROTEIN 8-RELATED"/>
    <property type="match status" value="1"/>
</dbReference>
<dbReference type="Pfam" id="PF13499">
    <property type="entry name" value="EF-hand_7"/>
    <property type="match status" value="2"/>
</dbReference>
<keyword evidence="1" id="KW-0677">Repeat</keyword>
<dbReference type="EMBL" id="HBKO01039846">
    <property type="protein sequence ID" value="CAE2280516.1"/>
    <property type="molecule type" value="Transcribed_RNA"/>
</dbReference>
<dbReference type="InterPro" id="IPR011992">
    <property type="entry name" value="EF-hand-dom_pair"/>
</dbReference>
<dbReference type="SMART" id="SM00054">
    <property type="entry name" value="EFh"/>
    <property type="match status" value="4"/>
</dbReference>
<protein>
    <recommendedName>
        <fullName evidence="4">EF-hand domain-containing protein</fullName>
    </recommendedName>
</protein>
<reference evidence="5" key="1">
    <citation type="submission" date="2021-01" db="EMBL/GenBank/DDBJ databases">
        <authorList>
            <person name="Corre E."/>
            <person name="Pelletier E."/>
            <person name="Niang G."/>
            <person name="Scheremetjew M."/>
            <person name="Finn R."/>
            <person name="Kale V."/>
            <person name="Holt S."/>
            <person name="Cochrane G."/>
            <person name="Meng A."/>
            <person name="Brown T."/>
            <person name="Cohen L."/>
        </authorList>
    </citation>
    <scope>NUCLEOTIDE SEQUENCE</scope>
    <source>
        <strain evidence="5">UIO037</strain>
    </source>
</reference>
<proteinExistence type="predicted"/>
<dbReference type="InterPro" id="IPR018247">
    <property type="entry name" value="EF_Hand_1_Ca_BS"/>
</dbReference>
<gene>
    <name evidence="5" type="ORF">CPOL0286_LOCUS18249</name>
</gene>
<evidence type="ECO:0000259" key="4">
    <source>
        <dbReference type="PROSITE" id="PS50222"/>
    </source>
</evidence>
<organism evidence="5">
    <name type="scientific">Prymnesium polylepis</name>
    <dbReference type="NCBI Taxonomy" id="72548"/>
    <lineage>
        <taxon>Eukaryota</taxon>
        <taxon>Haptista</taxon>
        <taxon>Haptophyta</taxon>
        <taxon>Prymnesiophyceae</taxon>
        <taxon>Prymnesiales</taxon>
        <taxon>Prymnesiaceae</taxon>
        <taxon>Prymnesium</taxon>
    </lineage>
</organism>
<dbReference type="AlphaFoldDB" id="A0A7S4K0W3"/>